<dbReference type="RefSeq" id="WP_171401738.1">
    <property type="nucleotide sequence ID" value="NZ_CP049838.1"/>
</dbReference>
<dbReference type="AlphaFoldDB" id="A0A6M4X7Y0"/>
<sequence length="53" mass="5496">MASATGGCVRGVVGLVVAPDHEPDHGKSACGWPADHLKQHFPPELPDPGHTTD</sequence>
<protein>
    <submittedName>
        <fullName evidence="2">Uncharacterized protein</fullName>
    </submittedName>
</protein>
<organism evidence="2 3">
    <name type="scientific">Streptomyces asoensis</name>
    <dbReference type="NCBI Taxonomy" id="249586"/>
    <lineage>
        <taxon>Bacteria</taxon>
        <taxon>Bacillati</taxon>
        <taxon>Actinomycetota</taxon>
        <taxon>Actinomycetes</taxon>
        <taxon>Kitasatosporales</taxon>
        <taxon>Streptomycetaceae</taxon>
        <taxon>Streptomyces</taxon>
    </lineage>
</organism>
<evidence type="ECO:0000313" key="2">
    <source>
        <dbReference type="EMBL" id="QJT06426.1"/>
    </source>
</evidence>
<dbReference type="Proteomes" id="UP000502665">
    <property type="component" value="Chromosome"/>
</dbReference>
<dbReference type="EMBL" id="CP049838">
    <property type="protein sequence ID" value="QJT06426.1"/>
    <property type="molecule type" value="Genomic_DNA"/>
</dbReference>
<accession>A0A6M4X7Y0</accession>
<evidence type="ECO:0000256" key="1">
    <source>
        <dbReference type="SAM" id="MobiDB-lite"/>
    </source>
</evidence>
<evidence type="ECO:0000313" key="3">
    <source>
        <dbReference type="Proteomes" id="UP000502665"/>
    </source>
</evidence>
<proteinExistence type="predicted"/>
<reference evidence="2" key="1">
    <citation type="submission" date="2020-03" db="EMBL/GenBank/DDBJ databases">
        <title>Molecular networking-based the target discovery of potent antiproliferative macrolactams: 5/6/7/16 polycyclic ansamycins and glycosylated trienomycin from Streptomyces cacaoi subsp. asoensis.</title>
        <authorList>
            <person name="Liu L.-L."/>
        </authorList>
    </citation>
    <scope>NUCLEOTIDE SEQUENCE [LARGE SCALE GENOMIC DNA]</scope>
    <source>
        <strain evidence="2">H2S5</strain>
    </source>
</reference>
<gene>
    <name evidence="2" type="ORF">G9272_44145</name>
</gene>
<feature type="region of interest" description="Disordered" evidence="1">
    <location>
        <begin position="19"/>
        <end position="53"/>
    </location>
</feature>
<keyword evidence="3" id="KW-1185">Reference proteome</keyword>
<name>A0A6M4X7Y0_9ACTN</name>